<feature type="region of interest" description="Disordered" evidence="5">
    <location>
        <begin position="31"/>
        <end position="50"/>
    </location>
</feature>
<dbReference type="InterPro" id="IPR011990">
    <property type="entry name" value="TPR-like_helical_dom_sf"/>
</dbReference>
<evidence type="ECO:0000313" key="8">
    <source>
        <dbReference type="Proteomes" id="UP001222770"/>
    </source>
</evidence>
<feature type="repeat" description="TPR" evidence="4">
    <location>
        <begin position="124"/>
        <end position="157"/>
    </location>
</feature>
<evidence type="ECO:0000256" key="2">
    <source>
        <dbReference type="ARBA" id="ARBA00022748"/>
    </source>
</evidence>
<keyword evidence="2" id="KW-0201">Cytochrome c-type biogenesis</keyword>
<dbReference type="PANTHER" id="PTHR47870:SF1">
    <property type="entry name" value="CYTOCHROME C-TYPE BIOGENESIS PROTEIN CCMH"/>
    <property type="match status" value="1"/>
</dbReference>
<evidence type="ECO:0000313" key="7">
    <source>
        <dbReference type="EMBL" id="MDF8333279.1"/>
    </source>
</evidence>
<sequence length="373" mass="39544">MLAWRLPWAVAAGYARWEEWAAAHGAARVEQAMSEAESSPAPTGAPAQAARGGVAGGFAGKALLGAAAVLALAAGGVAVYRGQKEEVSAVATVAPPMPSETQAPSVDDVIAKLEKRLQDNPEDAEGWRMLGWSYFQTERYAEAATALKKATKLDPTHAETFSFLGEALVLASDKEGRIPPDARAAFDKAFKLDPKDARARYFRAVAMDLAGQHRRAINAWFDLLKDTPADAPYADDIRKVIREVGTKYKIDVEKRLAEAQFAPPGNGLTTNGAQVAAAGIPGPSSDQIKAAQGLPKGQQEAMITGMVESLEGKLKANPANADGWIMLMRSRMQLGEPKKAAKALADSLNVFRNDQATARKLREAASSIGVPGA</sequence>
<dbReference type="SMART" id="SM00028">
    <property type="entry name" value="TPR"/>
    <property type="match status" value="3"/>
</dbReference>
<evidence type="ECO:0000259" key="6">
    <source>
        <dbReference type="Pfam" id="PF23914"/>
    </source>
</evidence>
<evidence type="ECO:0000256" key="1">
    <source>
        <dbReference type="ARBA" id="ARBA00022737"/>
    </source>
</evidence>
<feature type="domain" description="Cytochrome c-type biogenesis protein H TPR" evidence="6">
    <location>
        <begin position="108"/>
        <end position="232"/>
    </location>
</feature>
<accession>A0ABT6CH71</accession>
<evidence type="ECO:0000256" key="3">
    <source>
        <dbReference type="ARBA" id="ARBA00022803"/>
    </source>
</evidence>
<proteinExistence type="predicted"/>
<dbReference type="Proteomes" id="UP001222770">
    <property type="component" value="Unassembled WGS sequence"/>
</dbReference>
<dbReference type="PROSITE" id="PS50005">
    <property type="entry name" value="TPR"/>
    <property type="match status" value="1"/>
</dbReference>
<organism evidence="7 8">
    <name type="scientific">Novosphingobium cyanobacteriorum</name>
    <dbReference type="NCBI Taxonomy" id="3024215"/>
    <lineage>
        <taxon>Bacteria</taxon>
        <taxon>Pseudomonadati</taxon>
        <taxon>Pseudomonadota</taxon>
        <taxon>Alphaproteobacteria</taxon>
        <taxon>Sphingomonadales</taxon>
        <taxon>Sphingomonadaceae</taxon>
        <taxon>Novosphingobium</taxon>
    </lineage>
</organism>
<reference evidence="7 8" key="1">
    <citation type="submission" date="2023-03" db="EMBL/GenBank/DDBJ databases">
        <title>Novosphingobium cyanobacteriorum sp. nov., isolated from a eutrophic reservoir during the Microcystis bloom period.</title>
        <authorList>
            <person name="Kang M."/>
            <person name="Le V."/>
            <person name="Ko S.-R."/>
            <person name="Lee S.-A."/>
            <person name="Ahn C.-Y."/>
        </authorList>
    </citation>
    <scope>NUCLEOTIDE SEQUENCE [LARGE SCALE GENOMIC DNA]</scope>
    <source>
        <strain evidence="7 8">HBC54</strain>
    </source>
</reference>
<evidence type="ECO:0000256" key="4">
    <source>
        <dbReference type="PROSITE-ProRule" id="PRU00339"/>
    </source>
</evidence>
<gene>
    <name evidence="7" type="ORF">POM99_08715</name>
</gene>
<comment type="caution">
    <text evidence="7">The sequence shown here is derived from an EMBL/GenBank/DDBJ whole genome shotgun (WGS) entry which is preliminary data.</text>
</comment>
<dbReference type="Gene3D" id="1.25.40.10">
    <property type="entry name" value="Tetratricopeptide repeat domain"/>
    <property type="match status" value="2"/>
</dbReference>
<keyword evidence="1" id="KW-0677">Repeat</keyword>
<dbReference type="PANTHER" id="PTHR47870">
    <property type="entry name" value="CYTOCHROME C-TYPE BIOGENESIS PROTEIN CCMH"/>
    <property type="match status" value="1"/>
</dbReference>
<dbReference type="SUPFAM" id="SSF48452">
    <property type="entry name" value="TPR-like"/>
    <property type="match status" value="1"/>
</dbReference>
<dbReference type="InterPro" id="IPR019734">
    <property type="entry name" value="TPR_rpt"/>
</dbReference>
<keyword evidence="8" id="KW-1185">Reference proteome</keyword>
<name>A0ABT6CH71_9SPHN</name>
<dbReference type="Pfam" id="PF23914">
    <property type="entry name" value="TPR_CcmH_CycH"/>
    <property type="match status" value="1"/>
</dbReference>
<keyword evidence="3 4" id="KW-0802">TPR repeat</keyword>
<dbReference type="InterPro" id="IPR051263">
    <property type="entry name" value="C-type_cytochrome_biogenesis"/>
</dbReference>
<dbReference type="RefSeq" id="WP_277276792.1">
    <property type="nucleotide sequence ID" value="NZ_JAROCY010000006.1"/>
</dbReference>
<dbReference type="InterPro" id="IPR056413">
    <property type="entry name" value="TPR_CcmH_CycH"/>
</dbReference>
<protein>
    <submittedName>
        <fullName evidence="7">Tetratricopeptide repeat protein</fullName>
    </submittedName>
</protein>
<evidence type="ECO:0000256" key="5">
    <source>
        <dbReference type="SAM" id="MobiDB-lite"/>
    </source>
</evidence>
<dbReference type="EMBL" id="JAROCY010000006">
    <property type="protein sequence ID" value="MDF8333279.1"/>
    <property type="molecule type" value="Genomic_DNA"/>
</dbReference>